<name>A0A6J4I447_9PROT</name>
<evidence type="ECO:0000313" key="1">
    <source>
        <dbReference type="EMBL" id="CAA9239900.1"/>
    </source>
</evidence>
<protein>
    <submittedName>
        <fullName evidence="1">Uncharacterized protein</fullName>
    </submittedName>
</protein>
<accession>A0A6J4I447</accession>
<gene>
    <name evidence="1" type="ORF">AVDCRST_MAG08-1563</name>
</gene>
<dbReference type="EMBL" id="CADCTG010000137">
    <property type="protein sequence ID" value="CAA9239900.1"/>
    <property type="molecule type" value="Genomic_DNA"/>
</dbReference>
<sequence>MFWASATQLKGGDPVSHCLKAGAAVAARIIAPATAGAAS</sequence>
<proteinExistence type="predicted"/>
<organism evidence="1">
    <name type="scientific">uncultured Acetobacteraceae bacterium</name>
    <dbReference type="NCBI Taxonomy" id="169975"/>
    <lineage>
        <taxon>Bacteria</taxon>
        <taxon>Pseudomonadati</taxon>
        <taxon>Pseudomonadota</taxon>
        <taxon>Alphaproteobacteria</taxon>
        <taxon>Acetobacterales</taxon>
        <taxon>Acetobacteraceae</taxon>
        <taxon>environmental samples</taxon>
    </lineage>
</organism>
<reference evidence="1" key="1">
    <citation type="submission" date="2020-02" db="EMBL/GenBank/DDBJ databases">
        <authorList>
            <person name="Meier V. D."/>
        </authorList>
    </citation>
    <scope>NUCLEOTIDE SEQUENCE</scope>
    <source>
        <strain evidence="1">AVDCRST_MAG08</strain>
    </source>
</reference>
<dbReference type="AlphaFoldDB" id="A0A6J4I447"/>